<proteinExistence type="predicted"/>
<evidence type="ECO:0000256" key="4">
    <source>
        <dbReference type="ARBA" id="ARBA00023002"/>
    </source>
</evidence>
<feature type="domain" description="Nitrite/Sulfite reductase ferredoxin-like" evidence="7">
    <location>
        <begin position="57"/>
        <end position="102"/>
    </location>
</feature>
<dbReference type="EMBL" id="CP046452">
    <property type="protein sequence ID" value="QGU01978.1"/>
    <property type="molecule type" value="Genomic_DNA"/>
</dbReference>
<accession>A0A6B8W3A7</accession>
<dbReference type="InterPro" id="IPR045854">
    <property type="entry name" value="NO2/SO3_Rdtase_4Fe4S_sf"/>
</dbReference>
<dbReference type="KEGG" id="ckw:CKALI_05540"/>
<evidence type="ECO:0000256" key="5">
    <source>
        <dbReference type="ARBA" id="ARBA00023004"/>
    </source>
</evidence>
<keyword evidence="3" id="KW-0479">Metal-binding</keyword>
<keyword evidence="6" id="KW-0411">Iron-sulfur</keyword>
<evidence type="ECO:0000256" key="6">
    <source>
        <dbReference type="ARBA" id="ARBA00023014"/>
    </source>
</evidence>
<keyword evidence="9" id="KW-1185">Reference proteome</keyword>
<dbReference type="InterPro" id="IPR005117">
    <property type="entry name" value="NiRdtase/SiRdtase_haem-b_fer"/>
</dbReference>
<evidence type="ECO:0000256" key="2">
    <source>
        <dbReference type="ARBA" id="ARBA00022617"/>
    </source>
</evidence>
<reference evidence="9" key="1">
    <citation type="submission" date="2019-11" db="EMBL/GenBank/DDBJ databases">
        <title>Complete genome sequence of Corynebacterium kalinowskii 1959, a novel Corynebacterium species isolated from soil of a small paddock in Vilsendorf, Germany.</title>
        <authorList>
            <person name="Schaffert L."/>
            <person name="Ruwe M."/>
            <person name="Milse J."/>
            <person name="Hanuschka K."/>
            <person name="Ortseifen V."/>
            <person name="Droste J."/>
            <person name="Brandt D."/>
            <person name="Schlueter L."/>
            <person name="Kutter Y."/>
            <person name="Vinke S."/>
            <person name="Viehoefer P."/>
            <person name="Jacob L."/>
            <person name="Luebke N.-C."/>
            <person name="Schulte-Berndt E."/>
            <person name="Hain C."/>
            <person name="Linder M."/>
            <person name="Schmidt P."/>
            <person name="Wollenschlaeger L."/>
            <person name="Luttermann T."/>
            <person name="Thieme E."/>
            <person name="Hassa J."/>
            <person name="Haak M."/>
            <person name="Wittchen M."/>
            <person name="Mentz A."/>
            <person name="Persicke M."/>
            <person name="Busche T."/>
            <person name="Ruckert C."/>
        </authorList>
    </citation>
    <scope>NUCLEOTIDE SEQUENCE [LARGE SCALE GENOMIC DNA]</scope>
    <source>
        <strain evidence="9">1959</strain>
    </source>
</reference>
<dbReference type="Gene3D" id="3.90.480.10">
    <property type="entry name" value="Sulfite Reductase Hemoprotein,Domain 2"/>
    <property type="match status" value="1"/>
</dbReference>
<dbReference type="GO" id="GO:0046872">
    <property type="term" value="F:metal ion binding"/>
    <property type="evidence" value="ECO:0007669"/>
    <property type="project" value="UniProtKB-KW"/>
</dbReference>
<dbReference type="InterPro" id="IPR036136">
    <property type="entry name" value="Nit/Sulf_reduc_fer-like_dom_sf"/>
</dbReference>
<organism evidence="8 9">
    <name type="scientific">Corynebacterium kalinowskii</name>
    <dbReference type="NCBI Taxonomy" id="2675216"/>
    <lineage>
        <taxon>Bacteria</taxon>
        <taxon>Bacillati</taxon>
        <taxon>Actinomycetota</taxon>
        <taxon>Actinomycetes</taxon>
        <taxon>Mycobacteriales</taxon>
        <taxon>Corynebacteriaceae</taxon>
        <taxon>Corynebacterium</taxon>
    </lineage>
</organism>
<dbReference type="Proteomes" id="UP000427071">
    <property type="component" value="Chromosome"/>
</dbReference>
<dbReference type="SUPFAM" id="SSF55124">
    <property type="entry name" value="Nitrite/Sulfite reductase N-terminal domain-like"/>
    <property type="match status" value="2"/>
</dbReference>
<gene>
    <name evidence="8" type="ORF">CKALI_05540</name>
</gene>
<dbReference type="Pfam" id="PF03460">
    <property type="entry name" value="NIR_SIR_ferr"/>
    <property type="match status" value="1"/>
</dbReference>
<evidence type="ECO:0000313" key="9">
    <source>
        <dbReference type="Proteomes" id="UP000427071"/>
    </source>
</evidence>
<dbReference type="PANTHER" id="PTHR32439:SF9">
    <property type="entry name" value="BLR3264 PROTEIN"/>
    <property type="match status" value="1"/>
</dbReference>
<evidence type="ECO:0000313" key="8">
    <source>
        <dbReference type="EMBL" id="QGU01978.1"/>
    </source>
</evidence>
<protein>
    <submittedName>
        <fullName evidence="8">Ferredoxin-nitrite reductase</fullName>
    </submittedName>
</protein>
<dbReference type="SUPFAM" id="SSF56014">
    <property type="entry name" value="Nitrite and sulphite reductase 4Fe-4S domain-like"/>
    <property type="match status" value="1"/>
</dbReference>
<evidence type="ECO:0000256" key="1">
    <source>
        <dbReference type="ARBA" id="ARBA00022485"/>
    </source>
</evidence>
<dbReference type="PANTHER" id="PTHR32439">
    <property type="entry name" value="FERREDOXIN--NITRITE REDUCTASE, CHLOROPLASTIC"/>
    <property type="match status" value="1"/>
</dbReference>
<evidence type="ECO:0000259" key="7">
    <source>
        <dbReference type="Pfam" id="PF03460"/>
    </source>
</evidence>
<keyword evidence="2" id="KW-0349">Heme</keyword>
<name>A0A6B8W3A7_9CORY</name>
<sequence>MAAKVVLAPRPKIVGMTIPLHASTDKVACDLGLGDRSRVDGCPGALSFHHAADGAIGRVRFPGGVMSATQFAQFAQLATDFGDGDIHLTTRGNVQIRGISDEAGFSTSVLSSGFVPSIAHDKIRNIIASPLSGLEELVAELDRALLKDEELAGLSGRTLFGLDNGDGAILAQQPDFGIFMGEQPQLILGGKLTTKTLANPAEDIAQLSVQWQRARGNAWRVAEKPEFIAFDTMTFTSSDPTHIGWFDREDGTVSLGAGLPFGVLPRKVAELLCAVEKPVQVTPWHSVLVHNLDEGEAEAVAKVLAPMGLIFDAHSPKLQVTACTGLPGCAKSRSDVRRDALQLMVAGDSEGRVHFSGCERRCGHPRVEYTDYLALGDGEYEVTENRG</sequence>
<dbReference type="GO" id="GO:0051539">
    <property type="term" value="F:4 iron, 4 sulfur cluster binding"/>
    <property type="evidence" value="ECO:0007669"/>
    <property type="project" value="UniProtKB-KW"/>
</dbReference>
<keyword evidence="4" id="KW-0560">Oxidoreductase</keyword>
<evidence type="ECO:0000256" key="3">
    <source>
        <dbReference type="ARBA" id="ARBA00022723"/>
    </source>
</evidence>
<keyword evidence="1" id="KW-0004">4Fe-4S</keyword>
<dbReference type="InterPro" id="IPR051329">
    <property type="entry name" value="NIR_SIR_4Fe-4S"/>
</dbReference>
<keyword evidence="5" id="KW-0408">Iron</keyword>
<dbReference type="Gene3D" id="3.30.413.10">
    <property type="entry name" value="Sulfite Reductase Hemoprotein, domain 1"/>
    <property type="match status" value="1"/>
</dbReference>
<dbReference type="AlphaFoldDB" id="A0A6B8W3A7"/>
<dbReference type="GO" id="GO:0016491">
    <property type="term" value="F:oxidoreductase activity"/>
    <property type="evidence" value="ECO:0007669"/>
    <property type="project" value="UniProtKB-KW"/>
</dbReference>